<sequence>MPRIAVISPPFQSHAQPLSVLAGALAQEGSDVTFACAPPFARLAEEAGVSFVPLTVTRNANTGVARSTRQGVRESERLEEFIGSTREGAIAALLTQSRHRGEDMLAGPEQVLAEVRDLQERLAPDWFVVDQLSYSVTLALHCLGLPFATFCPGHPTYLPHSPEALFGVPYAWPRAVRPTARELAELRRAALRNDLAFTERFAEVARGHAPQVQAPGRAFALASRRAVVFNYPQFSWLPKHRRPGVRFLHGGQCVSPEEKGPGDVWEGVLSRLKSSAGHVVLIALGTFLSARDDVLALLIRGILAHCPDAAVVVAAGEGAPRLAEFAGPRVHVADVVPQRWLLSRVDAMVHHGGNNSFTECVASATPALILPFSSDQFSIAHDAERARLATCLNPATLTEDDAGAAVRELLDHVPEGLPRWSEALRRRGPRWTAGRLLDAMESPVRSR</sequence>
<dbReference type="PANTHER" id="PTHR48050">
    <property type="entry name" value="STEROL 3-BETA-GLUCOSYLTRANSFERASE"/>
    <property type="match status" value="1"/>
</dbReference>
<protein>
    <submittedName>
        <fullName evidence="2">Glycosyltransferase</fullName>
    </submittedName>
</protein>
<dbReference type="RefSeq" id="WP_327160182.1">
    <property type="nucleotide sequence ID" value="NZ_CP108188.1"/>
</dbReference>
<reference evidence="2 3" key="1">
    <citation type="submission" date="2022-10" db="EMBL/GenBank/DDBJ databases">
        <title>The complete genomes of actinobacterial strains from the NBC collection.</title>
        <authorList>
            <person name="Joergensen T.S."/>
            <person name="Alvarez Arevalo M."/>
            <person name="Sterndorff E.B."/>
            <person name="Faurdal D."/>
            <person name="Vuksanovic O."/>
            <person name="Mourched A.-S."/>
            <person name="Charusanti P."/>
            <person name="Shaw S."/>
            <person name="Blin K."/>
            <person name="Weber T."/>
        </authorList>
    </citation>
    <scope>NUCLEOTIDE SEQUENCE [LARGE SCALE GENOMIC DNA]</scope>
    <source>
        <strain evidence="2 3">NBC_00123</strain>
    </source>
</reference>
<evidence type="ECO:0000256" key="1">
    <source>
        <dbReference type="ARBA" id="ARBA00022679"/>
    </source>
</evidence>
<dbReference type="Pfam" id="PF00201">
    <property type="entry name" value="UDPGT"/>
    <property type="match status" value="1"/>
</dbReference>
<dbReference type="CDD" id="cd03784">
    <property type="entry name" value="GT1_Gtf-like"/>
    <property type="match status" value="1"/>
</dbReference>
<proteinExistence type="predicted"/>
<dbReference type="InterPro" id="IPR002213">
    <property type="entry name" value="UDP_glucos_trans"/>
</dbReference>
<organism evidence="2 3">
    <name type="scientific">Streptomyces zaomyceticus</name>
    <dbReference type="NCBI Taxonomy" id="68286"/>
    <lineage>
        <taxon>Bacteria</taxon>
        <taxon>Bacillati</taxon>
        <taxon>Actinomycetota</taxon>
        <taxon>Actinomycetes</taxon>
        <taxon>Kitasatosporales</taxon>
        <taxon>Streptomycetaceae</taxon>
        <taxon>Streptomyces</taxon>
    </lineage>
</organism>
<dbReference type="SUPFAM" id="SSF53756">
    <property type="entry name" value="UDP-Glycosyltransferase/glycogen phosphorylase"/>
    <property type="match status" value="1"/>
</dbReference>
<evidence type="ECO:0000313" key="2">
    <source>
        <dbReference type="EMBL" id="WTR74416.1"/>
    </source>
</evidence>
<accession>A0ABZ1LIT4</accession>
<keyword evidence="3" id="KW-1185">Reference proteome</keyword>
<dbReference type="EMBL" id="CP108188">
    <property type="protein sequence ID" value="WTR74416.1"/>
    <property type="molecule type" value="Genomic_DNA"/>
</dbReference>
<dbReference type="PANTHER" id="PTHR48050:SF13">
    <property type="entry name" value="STEROL 3-BETA-GLUCOSYLTRANSFERASE UGT80A2"/>
    <property type="match status" value="1"/>
</dbReference>
<dbReference type="Gene3D" id="3.40.50.2000">
    <property type="entry name" value="Glycogen Phosphorylase B"/>
    <property type="match status" value="2"/>
</dbReference>
<evidence type="ECO:0000313" key="3">
    <source>
        <dbReference type="Proteomes" id="UP001622594"/>
    </source>
</evidence>
<keyword evidence="1" id="KW-0808">Transferase</keyword>
<gene>
    <name evidence="2" type="ORF">OG814_36565</name>
</gene>
<dbReference type="Proteomes" id="UP001622594">
    <property type="component" value="Chromosome"/>
</dbReference>
<dbReference type="InterPro" id="IPR050426">
    <property type="entry name" value="Glycosyltransferase_28"/>
</dbReference>
<name>A0ABZ1LIT4_9ACTN</name>